<evidence type="ECO:0000313" key="2">
    <source>
        <dbReference type="EMBL" id="KAL2497258.1"/>
    </source>
</evidence>
<evidence type="ECO:0000256" key="1">
    <source>
        <dbReference type="SAM" id="MobiDB-lite"/>
    </source>
</evidence>
<gene>
    <name evidence="2" type="ORF">Adt_22808</name>
</gene>
<name>A0ABD1SBQ8_9LAMI</name>
<dbReference type="AlphaFoldDB" id="A0ABD1SBQ8"/>
<evidence type="ECO:0000313" key="3">
    <source>
        <dbReference type="Proteomes" id="UP001604336"/>
    </source>
</evidence>
<accession>A0ABD1SBQ8</accession>
<protein>
    <submittedName>
        <fullName evidence="2">Uncharacterized protein</fullName>
    </submittedName>
</protein>
<proteinExistence type="predicted"/>
<reference evidence="3" key="1">
    <citation type="submission" date="2024-07" db="EMBL/GenBank/DDBJ databases">
        <title>Two chromosome-level genome assemblies of Korean endemic species Abeliophyllum distichum and Forsythia ovata (Oleaceae).</title>
        <authorList>
            <person name="Jang H."/>
        </authorList>
    </citation>
    <scope>NUCLEOTIDE SEQUENCE [LARGE SCALE GENOMIC DNA]</scope>
</reference>
<feature type="region of interest" description="Disordered" evidence="1">
    <location>
        <begin position="52"/>
        <end position="109"/>
    </location>
</feature>
<sequence length="109" mass="12629">MYQFSLQENKDYAKFKKMNCAKLFHKYRGLFSDMYDSEKYALSPLKLSKKGFDDDTVSEQTGSLEKMPFSAEMRDEHVPSSRPFSMSRMECSGGHSGENRKYRARADKG</sequence>
<dbReference type="EMBL" id="JBFOLK010000007">
    <property type="protein sequence ID" value="KAL2497258.1"/>
    <property type="molecule type" value="Genomic_DNA"/>
</dbReference>
<organism evidence="2 3">
    <name type="scientific">Abeliophyllum distichum</name>
    <dbReference type="NCBI Taxonomy" id="126358"/>
    <lineage>
        <taxon>Eukaryota</taxon>
        <taxon>Viridiplantae</taxon>
        <taxon>Streptophyta</taxon>
        <taxon>Embryophyta</taxon>
        <taxon>Tracheophyta</taxon>
        <taxon>Spermatophyta</taxon>
        <taxon>Magnoliopsida</taxon>
        <taxon>eudicotyledons</taxon>
        <taxon>Gunneridae</taxon>
        <taxon>Pentapetalae</taxon>
        <taxon>asterids</taxon>
        <taxon>lamiids</taxon>
        <taxon>Lamiales</taxon>
        <taxon>Oleaceae</taxon>
        <taxon>Forsythieae</taxon>
        <taxon>Abeliophyllum</taxon>
    </lineage>
</organism>
<feature type="compositionally biased region" description="Basic and acidic residues" evidence="1">
    <location>
        <begin position="97"/>
        <end position="109"/>
    </location>
</feature>
<dbReference type="Proteomes" id="UP001604336">
    <property type="component" value="Unassembled WGS sequence"/>
</dbReference>
<comment type="caution">
    <text evidence="2">The sequence shown here is derived from an EMBL/GenBank/DDBJ whole genome shotgun (WGS) entry which is preliminary data.</text>
</comment>
<keyword evidence="3" id="KW-1185">Reference proteome</keyword>